<accession>A0ABM1RXW3</accession>
<evidence type="ECO:0000259" key="3">
    <source>
        <dbReference type="PROSITE" id="PS51845"/>
    </source>
</evidence>
<dbReference type="GeneID" id="106476724"/>
<dbReference type="PROSITE" id="PS51845">
    <property type="entry name" value="PDEASE_I_2"/>
    <property type="match status" value="1"/>
</dbReference>
<dbReference type="PRINTS" id="PR00387">
    <property type="entry name" value="PDIESTERASE1"/>
</dbReference>
<keyword evidence="1" id="KW-0479">Metal-binding</keyword>
<keyword evidence="2" id="KW-0378">Hydrolase</keyword>
<dbReference type="Proteomes" id="UP000694941">
    <property type="component" value="Unplaced"/>
</dbReference>
<evidence type="ECO:0000313" key="4">
    <source>
        <dbReference type="Proteomes" id="UP000694941"/>
    </source>
</evidence>
<dbReference type="InterPro" id="IPR002073">
    <property type="entry name" value="PDEase_catalytic_dom"/>
</dbReference>
<dbReference type="InterPro" id="IPR023174">
    <property type="entry name" value="PDEase_CS"/>
</dbReference>
<dbReference type="Pfam" id="PF00233">
    <property type="entry name" value="PDEase_I"/>
    <property type="match status" value="1"/>
</dbReference>
<dbReference type="PROSITE" id="PS00126">
    <property type="entry name" value="PDEASE_I_1"/>
    <property type="match status" value="1"/>
</dbReference>
<dbReference type="PANTHER" id="PTHR11347">
    <property type="entry name" value="CYCLIC NUCLEOTIDE PHOSPHODIESTERASE"/>
    <property type="match status" value="1"/>
</dbReference>
<name>A0ABM1RXW3_LIMPO</name>
<dbReference type="RefSeq" id="XP_022236218.1">
    <property type="nucleotide sequence ID" value="XM_022380510.1"/>
</dbReference>
<feature type="non-terminal residue" evidence="5">
    <location>
        <position position="92"/>
    </location>
</feature>
<reference evidence="5" key="1">
    <citation type="submission" date="2025-08" db="UniProtKB">
        <authorList>
            <consortium name="RefSeq"/>
        </authorList>
    </citation>
    <scope>IDENTIFICATION</scope>
    <source>
        <tissue evidence="5">Muscle</tissue>
    </source>
</reference>
<evidence type="ECO:0000313" key="5">
    <source>
        <dbReference type="RefSeq" id="XP_022236218.1"/>
    </source>
</evidence>
<feature type="domain" description="PDEase" evidence="3">
    <location>
        <begin position="1"/>
        <end position="92"/>
    </location>
</feature>
<organism evidence="4 5">
    <name type="scientific">Limulus polyphemus</name>
    <name type="common">Atlantic horseshoe crab</name>
    <dbReference type="NCBI Taxonomy" id="6850"/>
    <lineage>
        <taxon>Eukaryota</taxon>
        <taxon>Metazoa</taxon>
        <taxon>Ecdysozoa</taxon>
        <taxon>Arthropoda</taxon>
        <taxon>Chelicerata</taxon>
        <taxon>Merostomata</taxon>
        <taxon>Xiphosura</taxon>
        <taxon>Limulidae</taxon>
        <taxon>Limulus</taxon>
    </lineage>
</organism>
<dbReference type="Gene3D" id="1.10.1300.10">
    <property type="entry name" value="3'5'-cyclic nucleotide phosphodiesterase, catalytic domain"/>
    <property type="match status" value="1"/>
</dbReference>
<gene>
    <name evidence="5" type="primary">LOC106476724</name>
</gene>
<keyword evidence="4" id="KW-1185">Reference proteome</keyword>
<evidence type="ECO:0000256" key="2">
    <source>
        <dbReference type="ARBA" id="ARBA00022801"/>
    </source>
</evidence>
<protein>
    <submittedName>
        <fullName evidence="5">cAMP-specific 3',5'-cyclic phosphodiesterase 7B-like</fullName>
    </submittedName>
</protein>
<dbReference type="InterPro" id="IPR036971">
    <property type="entry name" value="PDEase_catalytic_dom_sf"/>
</dbReference>
<proteinExistence type="predicted"/>
<dbReference type="InterPro" id="IPR023088">
    <property type="entry name" value="PDEase"/>
</dbReference>
<dbReference type="SUPFAM" id="SSF109604">
    <property type="entry name" value="HD-domain/PDEase-like"/>
    <property type="match status" value="1"/>
</dbReference>
<sequence>MASLLGAVCHDLDHPGVSQPFLIATSNHLAALYKNFSVLENHHWRSAISCLRESELLHHLSREVRDDVEFQVRSLILATDITRQQEFLTTFK</sequence>
<evidence type="ECO:0000256" key="1">
    <source>
        <dbReference type="ARBA" id="ARBA00022723"/>
    </source>
</evidence>